<organism evidence="2 3">
    <name type="scientific">Mugilogobius chulae</name>
    <name type="common">yellowstripe goby</name>
    <dbReference type="NCBI Taxonomy" id="88201"/>
    <lineage>
        <taxon>Eukaryota</taxon>
        <taxon>Metazoa</taxon>
        <taxon>Chordata</taxon>
        <taxon>Craniata</taxon>
        <taxon>Vertebrata</taxon>
        <taxon>Euteleostomi</taxon>
        <taxon>Actinopterygii</taxon>
        <taxon>Neopterygii</taxon>
        <taxon>Teleostei</taxon>
        <taxon>Neoteleostei</taxon>
        <taxon>Acanthomorphata</taxon>
        <taxon>Gobiaria</taxon>
        <taxon>Gobiiformes</taxon>
        <taxon>Gobioidei</taxon>
        <taxon>Gobiidae</taxon>
        <taxon>Gobionellinae</taxon>
        <taxon>Mugilogobius</taxon>
    </lineage>
</organism>
<name>A0AAW0NZ70_9GOBI</name>
<evidence type="ECO:0000313" key="3">
    <source>
        <dbReference type="Proteomes" id="UP001460270"/>
    </source>
</evidence>
<keyword evidence="1" id="KW-0175">Coiled coil</keyword>
<dbReference type="Proteomes" id="UP001460270">
    <property type="component" value="Unassembled WGS sequence"/>
</dbReference>
<reference evidence="3" key="1">
    <citation type="submission" date="2024-04" db="EMBL/GenBank/DDBJ databases">
        <title>Salinicola lusitanus LLJ914,a marine bacterium isolated from the Okinawa Trough.</title>
        <authorList>
            <person name="Li J."/>
        </authorList>
    </citation>
    <scope>NUCLEOTIDE SEQUENCE [LARGE SCALE GENOMIC DNA]</scope>
</reference>
<dbReference type="EMBL" id="JBBPFD010000009">
    <property type="protein sequence ID" value="KAK7913130.1"/>
    <property type="molecule type" value="Genomic_DNA"/>
</dbReference>
<gene>
    <name evidence="2" type="ORF">WMY93_013341</name>
</gene>
<evidence type="ECO:0000256" key="1">
    <source>
        <dbReference type="SAM" id="Coils"/>
    </source>
</evidence>
<keyword evidence="3" id="KW-1185">Reference proteome</keyword>
<protein>
    <submittedName>
        <fullName evidence="2">Uncharacterized protein</fullName>
    </submittedName>
</protein>
<accession>A0AAW0NZ70</accession>
<sequence>MSRDSFDTALGLSKVWAALKRHDKNDDRVVALREVLIPPGADLATVVQIFTNTFRLNSPNLVLKLRNHRGFLIPLNGSVPVNSKHKPYILEVTNIFQHVAVKPRTIPMTVINKSMKTRLHIIDRRIQRLEELLPQIKHKHNEKLTQEIECLTQKLNFLHKRMQIADSHTWKGMLTEPLYGEKL</sequence>
<comment type="caution">
    <text evidence="2">The sequence shown here is derived from an EMBL/GenBank/DDBJ whole genome shotgun (WGS) entry which is preliminary data.</text>
</comment>
<feature type="coiled-coil region" evidence="1">
    <location>
        <begin position="112"/>
        <end position="161"/>
    </location>
</feature>
<dbReference type="AlphaFoldDB" id="A0AAW0NZ70"/>
<proteinExistence type="predicted"/>
<evidence type="ECO:0000313" key="2">
    <source>
        <dbReference type="EMBL" id="KAK7913130.1"/>
    </source>
</evidence>